<evidence type="ECO:0000256" key="7">
    <source>
        <dbReference type="PIRNR" id="PIRNR036421"/>
    </source>
</evidence>
<dbReference type="KEGG" id="chyd:H4K34_15730"/>
<dbReference type="GO" id="GO:0006508">
    <property type="term" value="P:proteolysis"/>
    <property type="evidence" value="ECO:0007669"/>
    <property type="project" value="UniProtKB-UniRule"/>
</dbReference>
<dbReference type="Gene3D" id="2.30.42.10">
    <property type="match status" value="1"/>
</dbReference>
<dbReference type="InterPro" id="IPR011044">
    <property type="entry name" value="Quino_amine_DH_bsu"/>
</dbReference>
<dbReference type="Gene3D" id="2.120.10.60">
    <property type="entry name" value="Tricorn protease N-terminal domain"/>
    <property type="match status" value="1"/>
</dbReference>
<comment type="function">
    <text evidence="7">Degrades oligopeptides.</text>
</comment>
<dbReference type="AlphaFoldDB" id="A0A7H0VDK8"/>
<accession>A0A7H0VDK8</accession>
<dbReference type="SUPFAM" id="SSF52096">
    <property type="entry name" value="ClpP/crotonase"/>
    <property type="match status" value="1"/>
</dbReference>
<dbReference type="Gene3D" id="2.120.10.30">
    <property type="entry name" value="TolB, C-terminal domain"/>
    <property type="match status" value="2"/>
</dbReference>
<dbReference type="GO" id="GO:0005737">
    <property type="term" value="C:cytoplasm"/>
    <property type="evidence" value="ECO:0007669"/>
    <property type="project" value="UniProtKB-SubCell"/>
</dbReference>
<dbReference type="InterPro" id="IPR012393">
    <property type="entry name" value="Tricorn_protease"/>
</dbReference>
<dbReference type="InterPro" id="IPR028204">
    <property type="entry name" value="Tricorn_C1"/>
</dbReference>
<feature type="chain" id="PRO_5028871078" description="Tricorn protease homolog" evidence="10">
    <location>
        <begin position="20"/>
        <end position="1070"/>
    </location>
</feature>
<reference evidence="12 13" key="1">
    <citation type="submission" date="2020-08" db="EMBL/GenBank/DDBJ databases">
        <title>Croceimicrobium hydrocarbonivorans gen. nov., sp. nov., a novel marine bacterium isolated from a bacterial consortium that degrades polyethylene terephthalate.</title>
        <authorList>
            <person name="Liu R."/>
        </authorList>
    </citation>
    <scope>NUCLEOTIDE SEQUENCE [LARGE SCALE GENOMIC DNA]</scope>
    <source>
        <strain evidence="12 13">A20-9</strain>
    </source>
</reference>
<dbReference type="RefSeq" id="WP_210758341.1">
    <property type="nucleotide sequence ID" value="NZ_CP060139.1"/>
</dbReference>
<evidence type="ECO:0000256" key="4">
    <source>
        <dbReference type="ARBA" id="ARBA00022670"/>
    </source>
</evidence>
<feature type="active site" description="Charge relay system" evidence="8">
    <location>
        <position position="744"/>
    </location>
</feature>
<keyword evidence="6 7" id="KW-0720">Serine protease</keyword>
<dbReference type="PROSITE" id="PS50106">
    <property type="entry name" value="PDZ"/>
    <property type="match status" value="1"/>
</dbReference>
<feature type="active site" description="Nucleophile" evidence="8">
    <location>
        <position position="972"/>
    </location>
</feature>
<evidence type="ECO:0000256" key="9">
    <source>
        <dbReference type="SAM" id="MobiDB-lite"/>
    </source>
</evidence>
<dbReference type="Proteomes" id="UP000516305">
    <property type="component" value="Chromosome"/>
</dbReference>
<feature type="region of interest" description="Disordered" evidence="9">
    <location>
        <begin position="533"/>
        <end position="564"/>
    </location>
</feature>
<dbReference type="Pfam" id="PF03572">
    <property type="entry name" value="Peptidase_S41"/>
    <property type="match status" value="1"/>
</dbReference>
<dbReference type="Gene3D" id="3.30.750.44">
    <property type="match status" value="1"/>
</dbReference>
<feature type="compositionally biased region" description="Basic and acidic residues" evidence="9">
    <location>
        <begin position="546"/>
        <end position="564"/>
    </location>
</feature>
<dbReference type="CDD" id="cd07562">
    <property type="entry name" value="Peptidase_S41_TRI"/>
    <property type="match status" value="1"/>
</dbReference>
<organism evidence="12 13">
    <name type="scientific">Croceimicrobium hydrocarbonivorans</name>
    <dbReference type="NCBI Taxonomy" id="2761580"/>
    <lineage>
        <taxon>Bacteria</taxon>
        <taxon>Pseudomonadati</taxon>
        <taxon>Bacteroidota</taxon>
        <taxon>Flavobacteriia</taxon>
        <taxon>Flavobacteriales</taxon>
        <taxon>Owenweeksiaceae</taxon>
        <taxon>Croceimicrobium</taxon>
    </lineage>
</organism>
<dbReference type="SMART" id="SM00228">
    <property type="entry name" value="PDZ"/>
    <property type="match status" value="1"/>
</dbReference>
<evidence type="ECO:0000256" key="8">
    <source>
        <dbReference type="PIRSR" id="PIRSR036421-1"/>
    </source>
</evidence>
<dbReference type="Pfam" id="PF07676">
    <property type="entry name" value="PD40"/>
    <property type="match status" value="3"/>
</dbReference>
<dbReference type="PANTHER" id="PTHR43253">
    <property type="entry name" value="TRICORN PROTEASE HOMOLOG 2-RELATED"/>
    <property type="match status" value="1"/>
</dbReference>
<comment type="similarity">
    <text evidence="2 7">Belongs to the peptidase S41B family.</text>
</comment>
<evidence type="ECO:0000256" key="10">
    <source>
        <dbReference type="SAM" id="SignalP"/>
    </source>
</evidence>
<evidence type="ECO:0000256" key="2">
    <source>
        <dbReference type="ARBA" id="ARBA00008524"/>
    </source>
</evidence>
<proteinExistence type="inferred from homology"/>
<dbReference type="InterPro" id="IPR011659">
    <property type="entry name" value="WD40"/>
</dbReference>
<dbReference type="GO" id="GO:0008236">
    <property type="term" value="F:serine-type peptidase activity"/>
    <property type="evidence" value="ECO:0007669"/>
    <property type="project" value="UniProtKB-UniRule"/>
</dbReference>
<feature type="active site" description="Charge relay system" evidence="8">
    <location>
        <position position="1029"/>
    </location>
</feature>
<dbReference type="EC" id="3.4.21.-" evidence="7"/>
<keyword evidence="10" id="KW-0732">Signal</keyword>
<evidence type="ECO:0000256" key="5">
    <source>
        <dbReference type="ARBA" id="ARBA00022801"/>
    </source>
</evidence>
<dbReference type="Pfam" id="PF14684">
    <property type="entry name" value="Tricorn_C1"/>
    <property type="match status" value="1"/>
</dbReference>
<dbReference type="SUPFAM" id="SSF82171">
    <property type="entry name" value="DPP6 N-terminal domain-like"/>
    <property type="match status" value="1"/>
</dbReference>
<dbReference type="InterPro" id="IPR011042">
    <property type="entry name" value="6-blade_b-propeller_TolB-like"/>
</dbReference>
<evidence type="ECO:0000256" key="1">
    <source>
        <dbReference type="ARBA" id="ARBA00004496"/>
    </source>
</evidence>
<gene>
    <name evidence="12" type="ORF">H4K34_15730</name>
</gene>
<comment type="subcellular location">
    <subcellularLocation>
        <location evidence="1 7">Cytoplasm</location>
    </subcellularLocation>
</comment>
<keyword evidence="4 7" id="KW-0645">Protease</keyword>
<dbReference type="SUPFAM" id="SSF50156">
    <property type="entry name" value="PDZ domain-like"/>
    <property type="match status" value="1"/>
</dbReference>
<evidence type="ECO:0000313" key="13">
    <source>
        <dbReference type="Proteomes" id="UP000516305"/>
    </source>
</evidence>
<dbReference type="SUPFAM" id="SSF69304">
    <property type="entry name" value="Tricorn protease N-terminal domain"/>
    <property type="match status" value="1"/>
</dbReference>
<keyword evidence="5 7" id="KW-0378">Hydrolase</keyword>
<dbReference type="Pfam" id="PF13180">
    <property type="entry name" value="PDZ_2"/>
    <property type="match status" value="1"/>
</dbReference>
<evidence type="ECO:0000259" key="11">
    <source>
        <dbReference type="PROSITE" id="PS50106"/>
    </source>
</evidence>
<keyword evidence="13" id="KW-1185">Reference proteome</keyword>
<dbReference type="Pfam" id="PF26549">
    <property type="entry name" value="Tricorn_N"/>
    <property type="match status" value="1"/>
</dbReference>
<evidence type="ECO:0000256" key="6">
    <source>
        <dbReference type="ARBA" id="ARBA00022825"/>
    </source>
</evidence>
<feature type="domain" description="PDZ" evidence="11">
    <location>
        <begin position="753"/>
        <end position="807"/>
    </location>
</feature>
<sequence length="1070" mass="122148">MKKLALTFLGLGLSIVLPAQSFVRHARLSPDGKSLAFSYQGDIWYWPQQEGKPYRLTLHEAYDGPLEFNAEGSQIAFNSNRFGNSDIFTLDLKGGYPERKTYHAAGDNLSDWHPELGILFSSERAYVTVEWDSELHRIDPNNATPQRFMDALGTHAVASPDGRYIAFMRGSCRASRENYSGPADQEIWLYDTKDQSYKALTENTVNDIYPQWKDNKTLVFLSAKEGRYNLKELSLEGSEKWLTNFSKEGIHDFDIAAGKVLYARKDRWYLASLAKMSEVKTLDIDLRADYRFYPVEQETMRNRIGNYSLSPDGKNVILESHGEVFIGTLDDEKSRTQNLSEHPFYDREALFLNDSTVIFSSDREGNQYRFYQATSTDPKKHDLFESLRHKTSLYFQNKGDLRDALLSPDGKKLAFIEGGTKLQVAEVKEDGSLGTITTLLDAWHRANGLAWSPDSRYLAYNSDDLNFNTEVYIQAVDGKSEPVNISMHPGNDYSPSWSKDGSKLAFISDRNNDNADVWFVWLKREDWLKSEEEREEGYYFNEEPEEEKKEEDKEEDKDKKKDKKEEVKALEIDFENIYDRLEQVTSYSGNESQVLVSDDGETLYFTRYSVSSEGSDLYQIKFDGSDLTQLTKGGMNPNNIQWDKDHKGIYFLSRGSLKHLNLGNKKTTSYSYVEKMTLDKGAERQQVYQEAFRLIRDQFYDPNYHGQNWEKLSEYYQDWALKASTDNDFTFVYNLMLGRLNASHMGLYMFGGEEDLQRESTGRLGIEVKMESKGARVTRLVANTPADRSKNNLKVGDLITHINGEELNEARNFYSYWTATVGEPILVQLERNGESQEIVIRPARSINAQLYEEWVESRKALVEKYSNGRLGYIHIRGMDKPSFERFERELMASGYGKEGIVIDVRFNGGGWTTDYLMAVLNVRQHAYTIPRGAAASLDENKKFSEYYPYSERLPLAAWTKPSVALCNESSYSNAEIFSHAYKTLNHGTLVGKPTFGAVISTGGASLLNGAFIRLPFRAWYVKSTGENMENGPAVPDVIVENPPASRAANQDAQLQKAVEILLEQIDNPNK</sequence>
<dbReference type="InterPro" id="IPR029045">
    <property type="entry name" value="ClpP/crotonase-like_dom_sf"/>
</dbReference>
<dbReference type="PANTHER" id="PTHR43253:SF1">
    <property type="entry name" value="TRICORN PROTEASE HOMOLOG 2-RELATED"/>
    <property type="match status" value="1"/>
</dbReference>
<keyword evidence="3 7" id="KW-0963">Cytoplasm</keyword>
<dbReference type="Gene3D" id="3.90.226.10">
    <property type="entry name" value="2-enoyl-CoA Hydratase, Chain A, domain 1"/>
    <property type="match status" value="1"/>
</dbReference>
<dbReference type="SUPFAM" id="SSF50969">
    <property type="entry name" value="YVTN repeat-like/Quinoprotein amine dehydrogenase"/>
    <property type="match status" value="1"/>
</dbReference>
<dbReference type="InterPro" id="IPR036034">
    <property type="entry name" value="PDZ_sf"/>
</dbReference>
<evidence type="ECO:0000256" key="3">
    <source>
        <dbReference type="ARBA" id="ARBA00022490"/>
    </source>
</evidence>
<feature type="signal peptide" evidence="10">
    <location>
        <begin position="1"/>
        <end position="19"/>
    </location>
</feature>
<evidence type="ECO:0000313" key="12">
    <source>
        <dbReference type="EMBL" id="QNR23806.1"/>
    </source>
</evidence>
<name>A0A7H0VDK8_9FLAO</name>
<dbReference type="InterPro" id="IPR001478">
    <property type="entry name" value="PDZ"/>
</dbReference>
<dbReference type="EMBL" id="CP060139">
    <property type="protein sequence ID" value="QNR23806.1"/>
    <property type="molecule type" value="Genomic_DNA"/>
</dbReference>
<dbReference type="SMART" id="SM00245">
    <property type="entry name" value="TSPc"/>
    <property type="match status" value="1"/>
</dbReference>
<protein>
    <recommendedName>
        <fullName evidence="7">Tricorn protease homolog</fullName>
        <ecNumber evidence="7">3.4.21.-</ecNumber>
    </recommendedName>
</protein>
<dbReference type="InterPro" id="IPR005151">
    <property type="entry name" value="Tail-specific_protease"/>
</dbReference>
<dbReference type="PIRSF" id="PIRSF036421">
    <property type="entry name" value="Tricorn_protease"/>
    <property type="match status" value="1"/>
</dbReference>